<dbReference type="GO" id="GO:0016887">
    <property type="term" value="F:ATP hydrolysis activity"/>
    <property type="evidence" value="ECO:0007669"/>
    <property type="project" value="InterPro"/>
</dbReference>
<dbReference type="PROSITE" id="PS50929">
    <property type="entry name" value="ABC_TM1F"/>
    <property type="match status" value="1"/>
</dbReference>
<evidence type="ECO:0000256" key="4">
    <source>
        <dbReference type="ARBA" id="ARBA00022741"/>
    </source>
</evidence>
<feature type="domain" description="ABC transmembrane type-1" evidence="11">
    <location>
        <begin position="126"/>
        <end position="408"/>
    </location>
</feature>
<feature type="domain" description="ABC transporter" evidence="10">
    <location>
        <begin position="463"/>
        <end position="711"/>
    </location>
</feature>
<reference evidence="12 13" key="1">
    <citation type="journal article" date="2015" name="Genome Biol. Evol.">
        <title>Comparative Genomics of a Bacterivorous Green Alga Reveals Evolutionary Causalities and Consequences of Phago-Mixotrophic Mode of Nutrition.</title>
        <authorList>
            <person name="Burns J.A."/>
            <person name="Paasch A."/>
            <person name="Narechania A."/>
            <person name="Kim E."/>
        </authorList>
    </citation>
    <scope>NUCLEOTIDE SEQUENCE [LARGE SCALE GENOMIC DNA]</scope>
    <source>
        <strain evidence="12 13">PLY_AMNH</strain>
    </source>
</reference>
<protein>
    <submittedName>
        <fullName evidence="12">Uncharacterized protein</fullName>
    </submittedName>
</protein>
<sequence>MSRSPTFQAPLCRYIVCSRRATPRATGKAQLASFSSFKRAPWESRISFLQKKQRPLTPRWKRNLVRVTSSEPSSETTKETTKETPKLGLEQKEIDWPLLLSQAVKVATPYWKDPKERKGALLRLGGVVGLTLGTTGVSVFFNFLGRDFFNSIAQKQPEEFQRLLVVYFFAICAGIPAFVLKDFFTQRLALRWRTWMTESYVGKYFSDRKFYRIQAGSLIDNPDQRINDDISNFTVTALSFALVMLNSTIDLVSFSGILYNIYPPLFGVLLAYALGGTFLSVKFGQRLVGLNFEQETREANFRYSLVRIRENAESIAFYGGEKNEMQLLLERFKATVQNYGQLLVASRNLDFFTSFYRYIISFLPAAVVAPLFFKGDIEFGVINQSSSAFSHILSDVSIVVYQFEAIAGFSAVTERLYQFTEVLEGGTDDDEADAADSPEAAEGIQIASLDAGNGNGLTAEPLLTIQDLSMSAPTSGAPLLANLTLDVNAGQSLLIMGPSGTGKTSLLRACAGLWPEESGEGTVLWPKLNEDGANTQSVFFVPQRPYMVLGSLRQQLLYPTWVECTDLPDAEQDDCELPPSDKELEAVMKLVRLEGVLERLRDGGALDTLMDWSSVLSLGEQQRLAFARLLLAKPKLALLDESTSALDMDNEAHLYAQLQSAGITFVSVGHRSSLMKFHQEILQLSSVAEGAGNNENNWQLRPISELVSDGS</sequence>
<dbReference type="PROSITE" id="PS00211">
    <property type="entry name" value="ABC_TRANSPORTER_1"/>
    <property type="match status" value="1"/>
</dbReference>
<dbReference type="SUPFAM" id="SSF90123">
    <property type="entry name" value="ABC transporter transmembrane region"/>
    <property type="match status" value="1"/>
</dbReference>
<keyword evidence="3 9" id="KW-0812">Transmembrane</keyword>
<gene>
    <name evidence="12" type="ORF">CYMTET_44375</name>
</gene>
<feature type="transmembrane region" description="Helical" evidence="9">
    <location>
        <begin position="230"/>
        <end position="249"/>
    </location>
</feature>
<dbReference type="Pfam" id="PF00005">
    <property type="entry name" value="ABC_tran"/>
    <property type="match status" value="1"/>
</dbReference>
<dbReference type="InterPro" id="IPR036640">
    <property type="entry name" value="ABC1_TM_sf"/>
</dbReference>
<name>A0AAE0C1K9_9CHLO</name>
<dbReference type="PANTHER" id="PTHR11384">
    <property type="entry name" value="ATP-BINDING CASSETTE, SUB-FAMILY D MEMBER"/>
    <property type="match status" value="1"/>
</dbReference>
<dbReference type="Proteomes" id="UP001190700">
    <property type="component" value="Unassembled WGS sequence"/>
</dbReference>
<dbReference type="SUPFAM" id="SSF52540">
    <property type="entry name" value="P-loop containing nucleoside triphosphate hydrolases"/>
    <property type="match status" value="1"/>
</dbReference>
<dbReference type="InterPro" id="IPR017871">
    <property type="entry name" value="ABC_transporter-like_CS"/>
</dbReference>
<dbReference type="EMBL" id="LGRX02030108">
    <property type="protein sequence ID" value="KAK3246079.1"/>
    <property type="molecule type" value="Genomic_DNA"/>
</dbReference>
<comment type="caution">
    <text evidence="12">The sequence shown here is derived from an EMBL/GenBank/DDBJ whole genome shotgun (WGS) entry which is preliminary data.</text>
</comment>
<evidence type="ECO:0000256" key="8">
    <source>
        <dbReference type="SAM" id="MobiDB-lite"/>
    </source>
</evidence>
<evidence type="ECO:0000259" key="11">
    <source>
        <dbReference type="PROSITE" id="PS50929"/>
    </source>
</evidence>
<dbReference type="InterPro" id="IPR003439">
    <property type="entry name" value="ABC_transporter-like_ATP-bd"/>
</dbReference>
<dbReference type="InterPro" id="IPR050835">
    <property type="entry name" value="ABC_transporter_sub-D"/>
</dbReference>
<evidence type="ECO:0000256" key="9">
    <source>
        <dbReference type="SAM" id="Phobius"/>
    </source>
</evidence>
<keyword evidence="13" id="KW-1185">Reference proteome</keyword>
<feature type="region of interest" description="Disordered" evidence="8">
    <location>
        <begin position="64"/>
        <end position="86"/>
    </location>
</feature>
<organism evidence="12 13">
    <name type="scientific">Cymbomonas tetramitiformis</name>
    <dbReference type="NCBI Taxonomy" id="36881"/>
    <lineage>
        <taxon>Eukaryota</taxon>
        <taxon>Viridiplantae</taxon>
        <taxon>Chlorophyta</taxon>
        <taxon>Pyramimonadophyceae</taxon>
        <taxon>Pyramimonadales</taxon>
        <taxon>Pyramimonadaceae</taxon>
        <taxon>Cymbomonas</taxon>
    </lineage>
</organism>
<dbReference type="GO" id="GO:0016020">
    <property type="term" value="C:membrane"/>
    <property type="evidence" value="ECO:0007669"/>
    <property type="project" value="InterPro"/>
</dbReference>
<dbReference type="GO" id="GO:0005524">
    <property type="term" value="F:ATP binding"/>
    <property type="evidence" value="ECO:0007669"/>
    <property type="project" value="UniProtKB-KW"/>
</dbReference>
<dbReference type="InterPro" id="IPR003593">
    <property type="entry name" value="AAA+_ATPase"/>
</dbReference>
<evidence type="ECO:0000256" key="6">
    <source>
        <dbReference type="ARBA" id="ARBA00022989"/>
    </source>
</evidence>
<dbReference type="InterPro" id="IPR011527">
    <property type="entry name" value="ABC1_TM_dom"/>
</dbReference>
<keyword evidence="2" id="KW-0813">Transport</keyword>
<evidence type="ECO:0000313" key="13">
    <source>
        <dbReference type="Proteomes" id="UP001190700"/>
    </source>
</evidence>
<comment type="similarity">
    <text evidence="1">Belongs to the ABC transporter superfamily. ABCD family. Peroxisomal fatty acyl CoA transporter (TC 3.A.1.203) subfamily.</text>
</comment>
<evidence type="ECO:0000256" key="5">
    <source>
        <dbReference type="ARBA" id="ARBA00022840"/>
    </source>
</evidence>
<proteinExistence type="inferred from homology"/>
<dbReference type="PROSITE" id="PS50893">
    <property type="entry name" value="ABC_TRANSPORTER_2"/>
    <property type="match status" value="1"/>
</dbReference>
<keyword evidence="4" id="KW-0547">Nucleotide-binding</keyword>
<accession>A0AAE0C1K9</accession>
<feature type="transmembrane region" description="Helical" evidence="9">
    <location>
        <begin position="120"/>
        <end position="144"/>
    </location>
</feature>
<keyword evidence="6 9" id="KW-1133">Transmembrane helix</keyword>
<dbReference type="CDD" id="cd03223">
    <property type="entry name" value="ABCD_peroxisomal_ALDP"/>
    <property type="match status" value="1"/>
</dbReference>
<evidence type="ECO:0000256" key="2">
    <source>
        <dbReference type="ARBA" id="ARBA00022448"/>
    </source>
</evidence>
<evidence type="ECO:0000259" key="10">
    <source>
        <dbReference type="PROSITE" id="PS50893"/>
    </source>
</evidence>
<evidence type="ECO:0000256" key="1">
    <source>
        <dbReference type="ARBA" id="ARBA00008575"/>
    </source>
</evidence>
<dbReference type="GO" id="GO:0140359">
    <property type="term" value="F:ABC-type transporter activity"/>
    <property type="evidence" value="ECO:0007669"/>
    <property type="project" value="InterPro"/>
</dbReference>
<evidence type="ECO:0000256" key="3">
    <source>
        <dbReference type="ARBA" id="ARBA00022692"/>
    </source>
</evidence>
<keyword evidence="7 9" id="KW-0472">Membrane</keyword>
<evidence type="ECO:0000256" key="7">
    <source>
        <dbReference type="ARBA" id="ARBA00023136"/>
    </source>
</evidence>
<feature type="transmembrane region" description="Helical" evidence="9">
    <location>
        <begin position="261"/>
        <end position="281"/>
    </location>
</feature>
<dbReference type="Gene3D" id="3.40.50.300">
    <property type="entry name" value="P-loop containing nucleotide triphosphate hydrolases"/>
    <property type="match status" value="1"/>
</dbReference>
<feature type="compositionally biased region" description="Basic and acidic residues" evidence="8">
    <location>
        <begin position="76"/>
        <end position="86"/>
    </location>
</feature>
<dbReference type="Pfam" id="PF06472">
    <property type="entry name" value="ABC_membrane_2"/>
    <property type="match status" value="1"/>
</dbReference>
<feature type="transmembrane region" description="Helical" evidence="9">
    <location>
        <begin position="355"/>
        <end position="373"/>
    </location>
</feature>
<evidence type="ECO:0000313" key="12">
    <source>
        <dbReference type="EMBL" id="KAK3246079.1"/>
    </source>
</evidence>
<dbReference type="InterPro" id="IPR027417">
    <property type="entry name" value="P-loop_NTPase"/>
</dbReference>
<feature type="transmembrane region" description="Helical" evidence="9">
    <location>
        <begin position="164"/>
        <end position="184"/>
    </location>
</feature>
<dbReference type="AlphaFoldDB" id="A0AAE0C1K9"/>
<keyword evidence="5" id="KW-0067">ATP-binding</keyword>
<dbReference type="PANTHER" id="PTHR11384:SF59">
    <property type="entry name" value="LYSOSOMAL COBALAMIN TRANSPORTER ABCD4"/>
    <property type="match status" value="1"/>
</dbReference>
<dbReference type="Gene3D" id="1.20.1560.10">
    <property type="entry name" value="ABC transporter type 1, transmembrane domain"/>
    <property type="match status" value="1"/>
</dbReference>
<dbReference type="SMART" id="SM00382">
    <property type="entry name" value="AAA"/>
    <property type="match status" value="1"/>
</dbReference>